<accession>A0A2M3ZRP8</accession>
<sequence length="114" mass="12705">MIPALLRSSRTICSTFSLSVLISCCSLARSSPYRCSYCFSSCSLRSVSSFLAIYSSSYLRSFFTLHSNDSFISRLACVSLRHFFGSVTRKYFRIPSKSSSSRSLRQVESSVSAT</sequence>
<dbReference type="PROSITE" id="PS51257">
    <property type="entry name" value="PROKAR_LIPOPROTEIN"/>
    <property type="match status" value="1"/>
</dbReference>
<reference evidence="2" key="1">
    <citation type="submission" date="2018-01" db="EMBL/GenBank/DDBJ databases">
        <title>An insight into the sialome of Amazonian anophelines.</title>
        <authorList>
            <person name="Ribeiro J.M."/>
            <person name="Scarpassa V."/>
            <person name="Calvo E."/>
        </authorList>
    </citation>
    <scope>NUCLEOTIDE SEQUENCE</scope>
    <source>
        <tissue evidence="2">Salivary glands</tissue>
    </source>
</reference>
<protein>
    <submittedName>
        <fullName evidence="2">Putative secreted peptide</fullName>
    </submittedName>
</protein>
<dbReference type="AlphaFoldDB" id="A0A2M3ZRP8"/>
<proteinExistence type="predicted"/>
<feature type="signal peptide" evidence="1">
    <location>
        <begin position="1"/>
        <end position="30"/>
    </location>
</feature>
<name>A0A2M3ZRP8_9DIPT</name>
<keyword evidence="1" id="KW-0732">Signal</keyword>
<dbReference type="EMBL" id="GGFM01010485">
    <property type="protein sequence ID" value="MBW31236.1"/>
    <property type="molecule type" value="Transcribed_RNA"/>
</dbReference>
<organism evidence="2">
    <name type="scientific">Anopheles braziliensis</name>
    <dbReference type="NCBI Taxonomy" id="58242"/>
    <lineage>
        <taxon>Eukaryota</taxon>
        <taxon>Metazoa</taxon>
        <taxon>Ecdysozoa</taxon>
        <taxon>Arthropoda</taxon>
        <taxon>Hexapoda</taxon>
        <taxon>Insecta</taxon>
        <taxon>Pterygota</taxon>
        <taxon>Neoptera</taxon>
        <taxon>Endopterygota</taxon>
        <taxon>Diptera</taxon>
        <taxon>Nematocera</taxon>
        <taxon>Culicoidea</taxon>
        <taxon>Culicidae</taxon>
        <taxon>Anophelinae</taxon>
        <taxon>Anopheles</taxon>
    </lineage>
</organism>
<feature type="chain" id="PRO_5014831033" evidence="1">
    <location>
        <begin position="31"/>
        <end position="114"/>
    </location>
</feature>
<evidence type="ECO:0000256" key="1">
    <source>
        <dbReference type="SAM" id="SignalP"/>
    </source>
</evidence>
<evidence type="ECO:0000313" key="2">
    <source>
        <dbReference type="EMBL" id="MBW31236.1"/>
    </source>
</evidence>